<keyword evidence="7 13" id="KW-0808">Transferase</keyword>
<dbReference type="AlphaFoldDB" id="A0A839QXF9"/>
<dbReference type="Proteomes" id="UP000568050">
    <property type="component" value="Unassembled WGS sequence"/>
</dbReference>
<dbReference type="GO" id="GO:0046872">
    <property type="term" value="F:metal ion binding"/>
    <property type="evidence" value="ECO:0007669"/>
    <property type="project" value="UniProtKB-KW"/>
</dbReference>
<reference evidence="13 14" key="1">
    <citation type="submission" date="2020-08" db="EMBL/GenBank/DDBJ databases">
        <title>Sequencing the genomes of 1000 actinobacteria strains.</title>
        <authorList>
            <person name="Klenk H.-P."/>
        </authorList>
    </citation>
    <scope>NUCLEOTIDE SEQUENCE [LARGE SCALE GENOMIC DNA]</scope>
    <source>
        <strain evidence="13 14">DSM 23040</strain>
    </source>
</reference>
<comment type="similarity">
    <text evidence="4">Belongs to the DHPS family.</text>
</comment>
<keyword evidence="10" id="KW-0289">Folate biosynthesis</keyword>
<evidence type="ECO:0000256" key="1">
    <source>
        <dbReference type="ARBA" id="ARBA00000012"/>
    </source>
</evidence>
<name>A0A839QXF9_9MICO</name>
<dbReference type="Pfam" id="PF00809">
    <property type="entry name" value="Pterin_bind"/>
    <property type="match status" value="1"/>
</dbReference>
<dbReference type="EC" id="2.5.1.15" evidence="5"/>
<dbReference type="SUPFAM" id="SSF51717">
    <property type="entry name" value="Dihydropteroate synthetase-like"/>
    <property type="match status" value="1"/>
</dbReference>
<dbReference type="InterPro" id="IPR000489">
    <property type="entry name" value="Pterin-binding_dom"/>
</dbReference>
<feature type="domain" description="Pterin-binding" evidence="12">
    <location>
        <begin position="29"/>
        <end position="283"/>
    </location>
</feature>
<sequence>MPGFLDAASAPAWTSPQGLPEAMMHAGRTLTMGVLNVTPDSFSDGGAHNERGDAVAHAEKLIADGADIIDIGGESTRPGGERVTEDEELRRVIPVVRDLAERGIVISVDTMRASVAQESVKAGALIVNDVSAGLADEQMAPVVAAARTSLSAPPVFIGMHWRGHSDVMNAMTDYEDVARDVARELSEQIDRVRDAGVEEGSLVLDPGFGFSKKGRQNWDLLRELAVLEQLGLPLLVGVSRKRFVTALGGDRDAATAAISTLCAARGTWAVRVHDVAATAAGIRVVSALQGRVGEADGFNAHLADGEYPSAHRAAEVAGGADA</sequence>
<evidence type="ECO:0000256" key="11">
    <source>
        <dbReference type="ARBA" id="ARBA00030193"/>
    </source>
</evidence>
<evidence type="ECO:0000313" key="14">
    <source>
        <dbReference type="Proteomes" id="UP000568050"/>
    </source>
</evidence>
<organism evidence="13 14">
    <name type="scientific">Helcobacillus massiliensis</name>
    <dbReference type="NCBI Taxonomy" id="521392"/>
    <lineage>
        <taxon>Bacteria</taxon>
        <taxon>Bacillati</taxon>
        <taxon>Actinomycetota</taxon>
        <taxon>Actinomycetes</taxon>
        <taxon>Micrococcales</taxon>
        <taxon>Dermabacteraceae</taxon>
        <taxon>Helcobacillus</taxon>
    </lineage>
</organism>
<evidence type="ECO:0000256" key="6">
    <source>
        <dbReference type="ARBA" id="ARBA00016919"/>
    </source>
</evidence>
<dbReference type="GO" id="GO:0046654">
    <property type="term" value="P:tetrahydrofolate biosynthetic process"/>
    <property type="evidence" value="ECO:0007669"/>
    <property type="project" value="TreeGrafter"/>
</dbReference>
<protein>
    <recommendedName>
        <fullName evidence="6">Dihydropteroate synthase</fullName>
        <ecNumber evidence="5">2.5.1.15</ecNumber>
    </recommendedName>
    <alternativeName>
        <fullName evidence="11">Dihydropteroate pyrophosphorylase</fullName>
    </alternativeName>
</protein>
<evidence type="ECO:0000256" key="9">
    <source>
        <dbReference type="ARBA" id="ARBA00022842"/>
    </source>
</evidence>
<comment type="cofactor">
    <cofactor evidence="2">
        <name>Mg(2+)</name>
        <dbReference type="ChEBI" id="CHEBI:18420"/>
    </cofactor>
</comment>
<dbReference type="PANTHER" id="PTHR20941:SF1">
    <property type="entry name" value="FOLIC ACID SYNTHESIS PROTEIN FOL1"/>
    <property type="match status" value="1"/>
</dbReference>
<dbReference type="CDD" id="cd00739">
    <property type="entry name" value="DHPS"/>
    <property type="match status" value="1"/>
</dbReference>
<dbReference type="InterPro" id="IPR006390">
    <property type="entry name" value="DHP_synth_dom"/>
</dbReference>
<dbReference type="FunFam" id="3.20.20.20:FF:000006">
    <property type="entry name" value="Dihydropteroate synthase"/>
    <property type="match status" value="1"/>
</dbReference>
<keyword evidence="14" id="KW-1185">Reference proteome</keyword>
<evidence type="ECO:0000313" key="13">
    <source>
        <dbReference type="EMBL" id="MBB3022661.1"/>
    </source>
</evidence>
<comment type="catalytic activity">
    <reaction evidence="1">
        <text>(7,8-dihydropterin-6-yl)methyl diphosphate + 4-aminobenzoate = 7,8-dihydropteroate + diphosphate</text>
        <dbReference type="Rhea" id="RHEA:19949"/>
        <dbReference type="ChEBI" id="CHEBI:17836"/>
        <dbReference type="ChEBI" id="CHEBI:17839"/>
        <dbReference type="ChEBI" id="CHEBI:33019"/>
        <dbReference type="ChEBI" id="CHEBI:72950"/>
        <dbReference type="EC" id="2.5.1.15"/>
    </reaction>
</comment>
<dbReference type="InterPro" id="IPR045031">
    <property type="entry name" value="DHP_synth-like"/>
</dbReference>
<dbReference type="GO" id="GO:0046656">
    <property type="term" value="P:folic acid biosynthetic process"/>
    <property type="evidence" value="ECO:0007669"/>
    <property type="project" value="UniProtKB-KW"/>
</dbReference>
<dbReference type="InterPro" id="IPR011005">
    <property type="entry name" value="Dihydropteroate_synth-like_sf"/>
</dbReference>
<evidence type="ECO:0000256" key="8">
    <source>
        <dbReference type="ARBA" id="ARBA00022723"/>
    </source>
</evidence>
<dbReference type="RefSeq" id="WP_221187100.1">
    <property type="nucleotide sequence ID" value="NZ_CBCSFZ010000016.1"/>
</dbReference>
<evidence type="ECO:0000256" key="5">
    <source>
        <dbReference type="ARBA" id="ARBA00012458"/>
    </source>
</evidence>
<keyword evidence="8" id="KW-0479">Metal-binding</keyword>
<evidence type="ECO:0000256" key="7">
    <source>
        <dbReference type="ARBA" id="ARBA00022679"/>
    </source>
</evidence>
<evidence type="ECO:0000256" key="2">
    <source>
        <dbReference type="ARBA" id="ARBA00001946"/>
    </source>
</evidence>
<dbReference type="GO" id="GO:0005829">
    <property type="term" value="C:cytosol"/>
    <property type="evidence" value="ECO:0007669"/>
    <property type="project" value="TreeGrafter"/>
</dbReference>
<proteinExistence type="inferred from homology"/>
<evidence type="ECO:0000256" key="4">
    <source>
        <dbReference type="ARBA" id="ARBA00009503"/>
    </source>
</evidence>
<keyword evidence="9" id="KW-0460">Magnesium</keyword>
<dbReference type="PROSITE" id="PS50972">
    <property type="entry name" value="PTERIN_BINDING"/>
    <property type="match status" value="1"/>
</dbReference>
<dbReference type="GO" id="GO:0004156">
    <property type="term" value="F:dihydropteroate synthase activity"/>
    <property type="evidence" value="ECO:0007669"/>
    <property type="project" value="UniProtKB-EC"/>
</dbReference>
<dbReference type="PANTHER" id="PTHR20941">
    <property type="entry name" value="FOLATE SYNTHESIS PROTEINS"/>
    <property type="match status" value="1"/>
</dbReference>
<gene>
    <name evidence="13" type="ORF">FHX50_000909</name>
</gene>
<dbReference type="NCBIfam" id="TIGR01496">
    <property type="entry name" value="DHPS"/>
    <property type="match status" value="1"/>
</dbReference>
<evidence type="ECO:0000259" key="12">
    <source>
        <dbReference type="PROSITE" id="PS50972"/>
    </source>
</evidence>
<dbReference type="Gene3D" id="3.20.20.20">
    <property type="entry name" value="Dihydropteroate synthase-like"/>
    <property type="match status" value="1"/>
</dbReference>
<accession>A0A839QXF9</accession>
<dbReference type="PROSITE" id="PS00793">
    <property type="entry name" value="DHPS_2"/>
    <property type="match status" value="1"/>
</dbReference>
<comment type="pathway">
    <text evidence="3">Cofactor biosynthesis; tetrahydrofolate biosynthesis; 7,8-dihydrofolate from 2-amino-4-hydroxy-6-hydroxymethyl-7,8-dihydropteridine diphosphate and 4-aminobenzoate: step 1/2.</text>
</comment>
<evidence type="ECO:0000256" key="10">
    <source>
        <dbReference type="ARBA" id="ARBA00022909"/>
    </source>
</evidence>
<evidence type="ECO:0000256" key="3">
    <source>
        <dbReference type="ARBA" id="ARBA00004763"/>
    </source>
</evidence>
<comment type="caution">
    <text evidence="13">The sequence shown here is derived from an EMBL/GenBank/DDBJ whole genome shotgun (WGS) entry which is preliminary data.</text>
</comment>
<dbReference type="EMBL" id="JACHWP010000001">
    <property type="protein sequence ID" value="MBB3022661.1"/>
    <property type="molecule type" value="Genomic_DNA"/>
</dbReference>